<dbReference type="STRING" id="48709.A0A1D2N5G7"/>
<evidence type="ECO:0000313" key="3">
    <source>
        <dbReference type="Proteomes" id="UP000094527"/>
    </source>
</evidence>
<dbReference type="EMBL" id="LJIJ01000216">
    <property type="protein sequence ID" value="ODN00305.1"/>
    <property type="molecule type" value="Genomic_DNA"/>
</dbReference>
<reference evidence="2 3" key="1">
    <citation type="journal article" date="2016" name="Genome Biol. Evol.">
        <title>Gene Family Evolution Reflects Adaptation to Soil Environmental Stressors in the Genome of the Collembolan Orchesella cincta.</title>
        <authorList>
            <person name="Faddeeva-Vakhrusheva A."/>
            <person name="Derks M.F."/>
            <person name="Anvar S.Y."/>
            <person name="Agamennone V."/>
            <person name="Suring W."/>
            <person name="Smit S."/>
            <person name="van Straalen N.M."/>
            <person name="Roelofs D."/>
        </authorList>
    </citation>
    <scope>NUCLEOTIDE SEQUENCE [LARGE SCALE GENOMIC DNA]</scope>
    <source>
        <tissue evidence="2">Mixed pool</tissue>
    </source>
</reference>
<dbReference type="AlphaFoldDB" id="A0A1D2N5G7"/>
<dbReference type="PANTHER" id="PTHR21219:SF3">
    <property type="entry name" value="FI19613P1"/>
    <property type="match status" value="1"/>
</dbReference>
<feature type="region of interest" description="Disordered" evidence="1">
    <location>
        <begin position="222"/>
        <end position="243"/>
    </location>
</feature>
<organism evidence="2 3">
    <name type="scientific">Orchesella cincta</name>
    <name type="common">Springtail</name>
    <name type="synonym">Podura cincta</name>
    <dbReference type="NCBI Taxonomy" id="48709"/>
    <lineage>
        <taxon>Eukaryota</taxon>
        <taxon>Metazoa</taxon>
        <taxon>Ecdysozoa</taxon>
        <taxon>Arthropoda</taxon>
        <taxon>Hexapoda</taxon>
        <taxon>Collembola</taxon>
        <taxon>Entomobryomorpha</taxon>
        <taxon>Entomobryoidea</taxon>
        <taxon>Orchesellidae</taxon>
        <taxon>Orchesellinae</taxon>
        <taxon>Orchesella</taxon>
    </lineage>
</organism>
<dbReference type="PANTHER" id="PTHR21219">
    <property type="entry name" value="FI19613P1"/>
    <property type="match status" value="1"/>
</dbReference>
<proteinExistence type="predicted"/>
<evidence type="ECO:0000313" key="2">
    <source>
        <dbReference type="EMBL" id="ODN00305.1"/>
    </source>
</evidence>
<evidence type="ECO:0000256" key="1">
    <source>
        <dbReference type="SAM" id="MobiDB-lite"/>
    </source>
</evidence>
<protein>
    <submittedName>
        <fullName evidence="2">Translation factor GUF1, mitochondrial</fullName>
    </submittedName>
</protein>
<feature type="region of interest" description="Disordered" evidence="1">
    <location>
        <begin position="104"/>
        <end position="135"/>
    </location>
</feature>
<keyword evidence="3" id="KW-1185">Reference proteome</keyword>
<accession>A0A1D2N5G7</accession>
<dbReference type="Proteomes" id="UP000094527">
    <property type="component" value="Unassembled WGS sequence"/>
</dbReference>
<gene>
    <name evidence="2" type="ORF">Ocin01_06376</name>
</gene>
<name>A0A1D2N5G7_ORCCI</name>
<dbReference type="OrthoDB" id="10007483at2759"/>
<sequence length="243" mass="26960">MPSHYATIERGYHYHSGPPSRQMMNGHGHHHPSQVVGMSNGHGGHVANGGMELHRNGGMELHRNGGMELHRNGGMEMHRNGGMELLRNGGMELLRNGGMELLRNGDSATMVSNKSKSKSSSKEEPGSSPFNTGIYRKKGHLNERAFSYSIRQEHRSRSYGSLANLQFANENGGPLLKPSGTPPHTAEGMKKEREIIQMIRDLDLSADDIERSQVPIDMYPSRKANGYRQQNGMGHHGPRITHR</sequence>
<feature type="region of interest" description="Disordered" evidence="1">
    <location>
        <begin position="11"/>
        <end position="30"/>
    </location>
</feature>
<comment type="caution">
    <text evidence="2">The sequence shown here is derived from an EMBL/GenBank/DDBJ whole genome shotgun (WGS) entry which is preliminary data.</text>
</comment>